<dbReference type="PANTHER" id="PTHR40465">
    <property type="entry name" value="CHROMOSOME 1, WHOLE GENOME SHOTGUN SEQUENCE"/>
    <property type="match status" value="1"/>
</dbReference>
<feature type="transmembrane region" description="Helical" evidence="1">
    <location>
        <begin position="83"/>
        <end position="102"/>
    </location>
</feature>
<protein>
    <recommendedName>
        <fullName evidence="2">DUF6534 domain-containing protein</fullName>
    </recommendedName>
</protein>
<keyword evidence="1" id="KW-1133">Transmembrane helix</keyword>
<dbReference type="Proteomes" id="UP000467700">
    <property type="component" value="Unassembled WGS sequence"/>
</dbReference>
<accession>A0A8S0XJL6</accession>
<proteinExistence type="predicted"/>
<dbReference type="Pfam" id="PF20152">
    <property type="entry name" value="DUF6534"/>
    <property type="match status" value="1"/>
</dbReference>
<keyword evidence="1" id="KW-0812">Transmembrane</keyword>
<dbReference type="InterPro" id="IPR045339">
    <property type="entry name" value="DUF6534"/>
</dbReference>
<evidence type="ECO:0000313" key="4">
    <source>
        <dbReference type="Proteomes" id="UP000467700"/>
    </source>
</evidence>
<evidence type="ECO:0000259" key="2">
    <source>
        <dbReference type="Pfam" id="PF20152"/>
    </source>
</evidence>
<dbReference type="AlphaFoldDB" id="A0A8S0XJL6"/>
<keyword evidence="1" id="KW-0472">Membrane</keyword>
<dbReference type="EMBL" id="CACVBS010000045">
    <property type="protein sequence ID" value="CAA7264583.1"/>
    <property type="molecule type" value="Genomic_DNA"/>
</dbReference>
<evidence type="ECO:0000313" key="3">
    <source>
        <dbReference type="EMBL" id="CAA7264583.1"/>
    </source>
</evidence>
<keyword evidence="4" id="KW-1185">Reference proteome</keyword>
<name>A0A8S0XJL6_CYCAE</name>
<organism evidence="3 4">
    <name type="scientific">Cyclocybe aegerita</name>
    <name type="common">Black poplar mushroom</name>
    <name type="synonym">Agrocybe aegerita</name>
    <dbReference type="NCBI Taxonomy" id="1973307"/>
    <lineage>
        <taxon>Eukaryota</taxon>
        <taxon>Fungi</taxon>
        <taxon>Dikarya</taxon>
        <taxon>Basidiomycota</taxon>
        <taxon>Agaricomycotina</taxon>
        <taxon>Agaricomycetes</taxon>
        <taxon>Agaricomycetidae</taxon>
        <taxon>Agaricales</taxon>
        <taxon>Agaricineae</taxon>
        <taxon>Bolbitiaceae</taxon>
        <taxon>Cyclocybe</taxon>
    </lineage>
</organism>
<dbReference type="PANTHER" id="PTHR40465:SF1">
    <property type="entry name" value="DUF6534 DOMAIN-CONTAINING PROTEIN"/>
    <property type="match status" value="1"/>
</dbReference>
<feature type="transmembrane region" description="Helical" evidence="1">
    <location>
        <begin position="40"/>
        <end position="62"/>
    </location>
</feature>
<comment type="caution">
    <text evidence="3">The sequence shown here is derived from an EMBL/GenBank/DDBJ whole genome shotgun (WGS) entry which is preliminary data.</text>
</comment>
<sequence length="189" mass="21023">MVAFTLAVVAFAKVTRLERSLKYYMGGSNLQVYTLQKWIIAWLSLQVAVDMIISSVLAYTLVKSRTGFDASDTVINRLVRTTIQSGILCGLFSILALVMFLAKPYTQLYAVAGYPIGRLYTNAVMDSLLSRKFVRGILGHGNETRVLGSGFKLQVRKDVDTEIRFNGTLSGRETVDTKTQEEQYSKTTA</sequence>
<feature type="domain" description="DUF6534" evidence="2">
    <location>
        <begin position="47"/>
        <end position="132"/>
    </location>
</feature>
<gene>
    <name evidence="3" type="ORF">AAE3_LOCUS6826</name>
</gene>
<reference evidence="3 4" key="1">
    <citation type="submission" date="2020-01" db="EMBL/GenBank/DDBJ databases">
        <authorList>
            <person name="Gupta K D."/>
        </authorList>
    </citation>
    <scope>NUCLEOTIDE SEQUENCE [LARGE SCALE GENOMIC DNA]</scope>
</reference>
<evidence type="ECO:0000256" key="1">
    <source>
        <dbReference type="SAM" id="Phobius"/>
    </source>
</evidence>
<dbReference type="OrthoDB" id="2562493at2759"/>